<organism evidence="2 3">
    <name type="scientific">Fusarium solani</name>
    <name type="common">Filamentous fungus</name>
    <dbReference type="NCBI Taxonomy" id="169388"/>
    <lineage>
        <taxon>Eukaryota</taxon>
        <taxon>Fungi</taxon>
        <taxon>Dikarya</taxon>
        <taxon>Ascomycota</taxon>
        <taxon>Pezizomycotina</taxon>
        <taxon>Sordariomycetes</taxon>
        <taxon>Hypocreomycetidae</taxon>
        <taxon>Hypocreales</taxon>
        <taxon>Nectriaceae</taxon>
        <taxon>Fusarium</taxon>
        <taxon>Fusarium solani species complex</taxon>
    </lineage>
</organism>
<accession>A0A9P9KZ35</accession>
<reference evidence="2" key="1">
    <citation type="journal article" date="2021" name="Nat. Commun.">
        <title>Genetic determinants of endophytism in the Arabidopsis root mycobiome.</title>
        <authorList>
            <person name="Mesny F."/>
            <person name="Miyauchi S."/>
            <person name="Thiergart T."/>
            <person name="Pickel B."/>
            <person name="Atanasova L."/>
            <person name="Karlsson M."/>
            <person name="Huettel B."/>
            <person name="Barry K.W."/>
            <person name="Haridas S."/>
            <person name="Chen C."/>
            <person name="Bauer D."/>
            <person name="Andreopoulos W."/>
            <person name="Pangilinan J."/>
            <person name="LaButti K."/>
            <person name="Riley R."/>
            <person name="Lipzen A."/>
            <person name="Clum A."/>
            <person name="Drula E."/>
            <person name="Henrissat B."/>
            <person name="Kohler A."/>
            <person name="Grigoriev I.V."/>
            <person name="Martin F.M."/>
            <person name="Hacquard S."/>
        </authorList>
    </citation>
    <scope>NUCLEOTIDE SEQUENCE</scope>
    <source>
        <strain evidence="2">FSSC 5 MPI-SDFR-AT-0091</strain>
    </source>
</reference>
<evidence type="ECO:0000256" key="1">
    <source>
        <dbReference type="SAM" id="MobiDB-lite"/>
    </source>
</evidence>
<proteinExistence type="predicted"/>
<evidence type="ECO:0000313" key="3">
    <source>
        <dbReference type="Proteomes" id="UP000736672"/>
    </source>
</evidence>
<gene>
    <name evidence="2" type="ORF">B0J15DRAFT_461280</name>
</gene>
<comment type="caution">
    <text evidence="2">The sequence shown here is derived from an EMBL/GenBank/DDBJ whole genome shotgun (WGS) entry which is preliminary data.</text>
</comment>
<dbReference type="OrthoDB" id="10389351at2759"/>
<dbReference type="AlphaFoldDB" id="A0A9P9KZ35"/>
<keyword evidence="3" id="KW-1185">Reference proteome</keyword>
<sequence length="382" mass="43260">MFSQGRMSWNPPVPVVNPLTGFQPLMRINLFCIIYNIKELMKRRRRNPQAGKPPPRSLMREALVQQLELDFIPFRKYRSRRSEAWRSVSSSVSQESSAALSLDRYVKAFVGDKCTEKEDTSGTRRLRRNHTPPASEDFDTRRGLISSSPLHMNRIEEYSTSAFSTSGEHPVAEWTRHGYHHNHSQLSNFQILDQEGCWQYVQVKFDLSLGHSLVSEDTVRRLGIMLIPMPLDFSHSIYSTHLGLVEPRSCAAIQLRASPEMSPVSTNLASTKLLPGGWDMIVGKGLLDMLGGFTALPFMSMSPGYLNWTPPEPWIPIYSPMNNVTWTLEDGAQCSRGYLNHPQCSIPQPDSDMRPPRPGLCGSTVELSGNLVQYQRREPDIL</sequence>
<evidence type="ECO:0000313" key="2">
    <source>
        <dbReference type="EMBL" id="KAH7271232.1"/>
    </source>
</evidence>
<protein>
    <submittedName>
        <fullName evidence="2">Uncharacterized protein</fullName>
    </submittedName>
</protein>
<name>A0A9P9KZ35_FUSSL</name>
<feature type="region of interest" description="Disordered" evidence="1">
    <location>
        <begin position="117"/>
        <end position="141"/>
    </location>
</feature>
<dbReference type="EMBL" id="JAGTJS010000004">
    <property type="protein sequence ID" value="KAH7271232.1"/>
    <property type="molecule type" value="Genomic_DNA"/>
</dbReference>
<dbReference type="Proteomes" id="UP000736672">
    <property type="component" value="Unassembled WGS sequence"/>
</dbReference>